<dbReference type="SUPFAM" id="SSF46785">
    <property type="entry name" value="Winged helix' DNA-binding domain"/>
    <property type="match status" value="1"/>
</dbReference>
<evidence type="ECO:0000256" key="3">
    <source>
        <dbReference type="ARBA" id="ARBA00023163"/>
    </source>
</evidence>
<keyword evidence="7" id="KW-1185">Reference proteome</keyword>
<dbReference type="PROSITE" id="PS51078">
    <property type="entry name" value="ICLR_ED"/>
    <property type="match status" value="1"/>
</dbReference>
<keyword evidence="3" id="KW-0804">Transcription</keyword>
<dbReference type="Pfam" id="PF01614">
    <property type="entry name" value="IclR_C"/>
    <property type="match status" value="1"/>
</dbReference>
<evidence type="ECO:0000259" key="4">
    <source>
        <dbReference type="PROSITE" id="PS51077"/>
    </source>
</evidence>
<evidence type="ECO:0000313" key="6">
    <source>
        <dbReference type="EMBL" id="MBA8927856.1"/>
    </source>
</evidence>
<dbReference type="InterPro" id="IPR050707">
    <property type="entry name" value="HTH_MetabolicPath_Reg"/>
</dbReference>
<evidence type="ECO:0000256" key="2">
    <source>
        <dbReference type="ARBA" id="ARBA00023125"/>
    </source>
</evidence>
<keyword evidence="2 6" id="KW-0238">DNA-binding</keyword>
<dbReference type="PROSITE" id="PS51077">
    <property type="entry name" value="HTH_ICLR"/>
    <property type="match status" value="1"/>
</dbReference>
<dbReference type="SMART" id="SM00346">
    <property type="entry name" value="HTH_ICLR"/>
    <property type="match status" value="1"/>
</dbReference>
<evidence type="ECO:0000259" key="5">
    <source>
        <dbReference type="PROSITE" id="PS51078"/>
    </source>
</evidence>
<protein>
    <submittedName>
        <fullName evidence="6">DNA-binding IclR family transcriptional regulator</fullName>
    </submittedName>
</protein>
<organism evidence="6 7">
    <name type="scientific">Kutzneria viridogrisea</name>
    <dbReference type="NCBI Taxonomy" id="47990"/>
    <lineage>
        <taxon>Bacteria</taxon>
        <taxon>Bacillati</taxon>
        <taxon>Actinomycetota</taxon>
        <taxon>Actinomycetes</taxon>
        <taxon>Pseudonocardiales</taxon>
        <taxon>Pseudonocardiaceae</taxon>
        <taxon>Kutzneria</taxon>
    </lineage>
</organism>
<dbReference type="InterPro" id="IPR036390">
    <property type="entry name" value="WH_DNA-bd_sf"/>
</dbReference>
<feature type="domain" description="IclR-ED" evidence="5">
    <location>
        <begin position="77"/>
        <end position="257"/>
    </location>
</feature>
<proteinExistence type="predicted"/>
<accession>A0ABR6BLT4</accession>
<dbReference type="SUPFAM" id="SSF55781">
    <property type="entry name" value="GAF domain-like"/>
    <property type="match status" value="1"/>
</dbReference>
<evidence type="ECO:0000313" key="7">
    <source>
        <dbReference type="Proteomes" id="UP000517916"/>
    </source>
</evidence>
<dbReference type="InterPro" id="IPR029016">
    <property type="entry name" value="GAF-like_dom_sf"/>
</dbReference>
<dbReference type="RefSeq" id="WP_318296564.1">
    <property type="nucleotide sequence ID" value="NZ_BAAABQ010000072.1"/>
</dbReference>
<dbReference type="Gene3D" id="1.10.10.10">
    <property type="entry name" value="Winged helix-like DNA-binding domain superfamily/Winged helix DNA-binding domain"/>
    <property type="match status" value="1"/>
</dbReference>
<feature type="domain" description="HTH iclR-type" evidence="4">
    <location>
        <begin position="15"/>
        <end position="76"/>
    </location>
</feature>
<dbReference type="GO" id="GO:0003677">
    <property type="term" value="F:DNA binding"/>
    <property type="evidence" value="ECO:0007669"/>
    <property type="project" value="UniProtKB-KW"/>
</dbReference>
<dbReference type="InterPro" id="IPR036388">
    <property type="entry name" value="WH-like_DNA-bd_sf"/>
</dbReference>
<dbReference type="PANTHER" id="PTHR30136:SF24">
    <property type="entry name" value="HTH-TYPE TRANSCRIPTIONAL REPRESSOR ALLR"/>
    <property type="match status" value="1"/>
</dbReference>
<evidence type="ECO:0000256" key="1">
    <source>
        <dbReference type="ARBA" id="ARBA00023015"/>
    </source>
</evidence>
<dbReference type="Proteomes" id="UP000517916">
    <property type="component" value="Unassembled WGS sequence"/>
</dbReference>
<sequence length="257" mass="27423">MTERRARGGRPARGEPVLDRAFRLLGCFSPDRPTLSLAALSELAGLPKPTALRLARKLVELGALEQAESGDYTIGLRLLEIASLAPRGHGLRENALPYMEDLLHATGQHVLLSVREGVAAVLVERLSARGAHRVGYRVGGRMPLHSTGNGLVLLAFAPKRVQEEVLAVDWSADEENLNGTGAELRARLAAVRRNRFAVSSRRKRGVSLTSVAAPVVDRRKNTIAAVSVITGSEQVAPATHIPAVVAVARAISRAAAL</sequence>
<comment type="caution">
    <text evidence="6">The sequence shown here is derived from an EMBL/GenBank/DDBJ whole genome shotgun (WGS) entry which is preliminary data.</text>
</comment>
<dbReference type="Pfam" id="PF09339">
    <property type="entry name" value="HTH_IclR"/>
    <property type="match status" value="1"/>
</dbReference>
<name>A0ABR6BLT4_9PSEU</name>
<dbReference type="PANTHER" id="PTHR30136">
    <property type="entry name" value="HELIX-TURN-HELIX TRANSCRIPTIONAL REGULATOR, ICLR FAMILY"/>
    <property type="match status" value="1"/>
</dbReference>
<reference evidence="6 7" key="1">
    <citation type="submission" date="2020-08" db="EMBL/GenBank/DDBJ databases">
        <title>Genomic Encyclopedia of Archaeal and Bacterial Type Strains, Phase II (KMG-II): from individual species to whole genera.</title>
        <authorList>
            <person name="Goeker M."/>
        </authorList>
    </citation>
    <scope>NUCLEOTIDE SEQUENCE [LARGE SCALE GENOMIC DNA]</scope>
    <source>
        <strain evidence="6 7">DSM 43850</strain>
    </source>
</reference>
<gene>
    <name evidence="6" type="ORF">BC739_005073</name>
</gene>
<dbReference type="EMBL" id="JACJID010000004">
    <property type="protein sequence ID" value="MBA8927856.1"/>
    <property type="molecule type" value="Genomic_DNA"/>
</dbReference>
<dbReference type="InterPro" id="IPR014757">
    <property type="entry name" value="Tscrpt_reg_IclR_C"/>
</dbReference>
<keyword evidence="1" id="KW-0805">Transcription regulation</keyword>
<dbReference type="Gene3D" id="3.30.450.40">
    <property type="match status" value="1"/>
</dbReference>
<dbReference type="InterPro" id="IPR005471">
    <property type="entry name" value="Tscrpt_reg_IclR_N"/>
</dbReference>